<name>A0A4R2R3B7_9PSEU</name>
<reference evidence="6 7" key="1">
    <citation type="submission" date="2019-03" db="EMBL/GenBank/DDBJ databases">
        <title>Genomic Encyclopedia of Type Strains, Phase IV (KMG-IV): sequencing the most valuable type-strain genomes for metagenomic binning, comparative biology and taxonomic classification.</title>
        <authorList>
            <person name="Goeker M."/>
        </authorList>
    </citation>
    <scope>NUCLEOTIDE SEQUENCE [LARGE SCALE GENOMIC DNA]</scope>
    <source>
        <strain evidence="6 7">DSM 45765</strain>
    </source>
</reference>
<dbReference type="Gene3D" id="2.60.40.10">
    <property type="entry name" value="Immunoglobulins"/>
    <property type="match status" value="1"/>
</dbReference>
<dbReference type="Pfam" id="PF17210">
    <property type="entry name" value="SdrD_B"/>
    <property type="match status" value="1"/>
</dbReference>
<evidence type="ECO:0000313" key="6">
    <source>
        <dbReference type="EMBL" id="TCP56334.1"/>
    </source>
</evidence>
<feature type="chain" id="PRO_5038577703" evidence="4">
    <location>
        <begin position="28"/>
        <end position="158"/>
    </location>
</feature>
<dbReference type="GO" id="GO:0005576">
    <property type="term" value="C:extracellular region"/>
    <property type="evidence" value="ECO:0007669"/>
    <property type="project" value="UniProtKB-SubCell"/>
</dbReference>
<evidence type="ECO:0000256" key="4">
    <source>
        <dbReference type="SAM" id="SignalP"/>
    </source>
</evidence>
<dbReference type="InterPro" id="IPR013783">
    <property type="entry name" value="Ig-like_fold"/>
</dbReference>
<keyword evidence="2" id="KW-0964">Secreted</keyword>
<organism evidence="6 7">
    <name type="scientific">Tamaricihabitans halophyticus</name>
    <dbReference type="NCBI Taxonomy" id="1262583"/>
    <lineage>
        <taxon>Bacteria</taxon>
        <taxon>Bacillati</taxon>
        <taxon>Actinomycetota</taxon>
        <taxon>Actinomycetes</taxon>
        <taxon>Pseudonocardiales</taxon>
        <taxon>Pseudonocardiaceae</taxon>
        <taxon>Tamaricihabitans</taxon>
    </lineage>
</organism>
<protein>
    <submittedName>
        <fullName evidence="6">SdrD B-like protein</fullName>
    </submittedName>
</protein>
<evidence type="ECO:0000256" key="3">
    <source>
        <dbReference type="ARBA" id="ARBA00022729"/>
    </source>
</evidence>
<comment type="caution">
    <text evidence="6">The sequence shown here is derived from an EMBL/GenBank/DDBJ whole genome shotgun (WGS) entry which is preliminary data.</text>
</comment>
<comment type="subcellular location">
    <subcellularLocation>
        <location evidence="1">Secreted</location>
    </subcellularLocation>
</comment>
<evidence type="ECO:0000313" key="7">
    <source>
        <dbReference type="Proteomes" id="UP000294911"/>
    </source>
</evidence>
<dbReference type="AlphaFoldDB" id="A0A4R2R3B7"/>
<dbReference type="InterPro" id="IPR033764">
    <property type="entry name" value="Sdr_B"/>
</dbReference>
<evidence type="ECO:0000259" key="5">
    <source>
        <dbReference type="Pfam" id="PF17210"/>
    </source>
</evidence>
<evidence type="ECO:0000256" key="1">
    <source>
        <dbReference type="ARBA" id="ARBA00004613"/>
    </source>
</evidence>
<keyword evidence="7" id="KW-1185">Reference proteome</keyword>
<dbReference type="SUPFAM" id="SSF117074">
    <property type="entry name" value="Hypothetical protein PA1324"/>
    <property type="match status" value="1"/>
</dbReference>
<dbReference type="RefSeq" id="WP_165912778.1">
    <property type="nucleotide sequence ID" value="NZ_SLXQ01000001.1"/>
</dbReference>
<keyword evidence="3 4" id="KW-0732">Signal</keyword>
<gene>
    <name evidence="6" type="ORF">EV191_101275</name>
</gene>
<dbReference type="GO" id="GO:0005975">
    <property type="term" value="P:carbohydrate metabolic process"/>
    <property type="evidence" value="ECO:0007669"/>
    <property type="project" value="UniProtKB-ARBA"/>
</dbReference>
<dbReference type="EMBL" id="SLXQ01000001">
    <property type="protein sequence ID" value="TCP56334.1"/>
    <property type="molecule type" value="Genomic_DNA"/>
</dbReference>
<proteinExistence type="predicted"/>
<dbReference type="Proteomes" id="UP000294911">
    <property type="component" value="Unassembled WGS sequence"/>
</dbReference>
<sequence length="158" mass="16309">MRKTIGVLSMVLAAGLGGIALAPAASANQAAPTGATGAEIAGRIWFDADLNGQQDPDEDGIPADLELVSLSGNHRDNATADENGRFSFTGVPVGDYEVRYAKSSPLISPSHVGNPRTDSDFTEYREGVGAIIPTSVTLDSNGELVSDQYLGGGFHFGG</sequence>
<accession>A0A4R2R3B7</accession>
<evidence type="ECO:0000256" key="2">
    <source>
        <dbReference type="ARBA" id="ARBA00022525"/>
    </source>
</evidence>
<feature type="signal peptide" evidence="4">
    <location>
        <begin position="1"/>
        <end position="27"/>
    </location>
</feature>
<feature type="domain" description="SD-repeat containing protein B" evidence="5">
    <location>
        <begin position="39"/>
        <end position="126"/>
    </location>
</feature>